<evidence type="ECO:0000313" key="2">
    <source>
        <dbReference type="Proteomes" id="UP001239265"/>
    </source>
</evidence>
<reference evidence="1 2" key="1">
    <citation type="submission" date="2023-06" db="EMBL/GenBank/DDBJ databases">
        <title>Nosocomial Elizabethkingia miricola genome.</title>
        <authorList>
            <person name="Morgado S."/>
            <person name="Fonseca E."/>
            <person name="Freitas F."/>
            <person name="Vicente A.C."/>
        </authorList>
    </citation>
    <scope>NUCLEOTIDE SEQUENCE [LARGE SCALE GENOMIC DNA]</scope>
    <source>
        <strain evidence="1 2">EM15</strain>
    </source>
</reference>
<accession>A0ABD5BC13</accession>
<comment type="caution">
    <text evidence="1">The sequence shown here is derived from an EMBL/GenBank/DDBJ whole genome shotgun (WGS) entry which is preliminary data.</text>
</comment>
<dbReference type="AlphaFoldDB" id="A0ABD5BC13"/>
<organism evidence="1 2">
    <name type="scientific">Elizabethkingia miricola</name>
    <name type="common">Chryseobacterium miricola</name>
    <dbReference type="NCBI Taxonomy" id="172045"/>
    <lineage>
        <taxon>Bacteria</taxon>
        <taxon>Pseudomonadati</taxon>
        <taxon>Bacteroidota</taxon>
        <taxon>Flavobacteriia</taxon>
        <taxon>Flavobacteriales</taxon>
        <taxon>Weeksellaceae</taxon>
        <taxon>Elizabethkingia</taxon>
    </lineage>
</organism>
<dbReference type="Proteomes" id="UP001239265">
    <property type="component" value="Unassembled WGS sequence"/>
</dbReference>
<dbReference type="GeneID" id="71766440"/>
<protein>
    <submittedName>
        <fullName evidence="1">Uncharacterized protein</fullName>
    </submittedName>
</protein>
<sequence length="48" mass="5324">MKKLVRKSLKQISGGAAITECQEDMSCPRGLCCSTGNICRDPRKYMCI</sequence>
<proteinExistence type="predicted"/>
<dbReference type="RefSeq" id="WP_234108086.1">
    <property type="nucleotide sequence ID" value="NZ_CP040516.1"/>
</dbReference>
<dbReference type="EMBL" id="JAUCQJ010000007">
    <property type="protein sequence ID" value="MDQ8750993.1"/>
    <property type="molecule type" value="Genomic_DNA"/>
</dbReference>
<gene>
    <name evidence="1" type="ORF">QT385_20220</name>
</gene>
<name>A0ABD5BC13_ELIMR</name>
<evidence type="ECO:0000313" key="1">
    <source>
        <dbReference type="EMBL" id="MDQ8750993.1"/>
    </source>
</evidence>